<keyword evidence="1" id="KW-1133">Transmembrane helix</keyword>
<comment type="caution">
    <text evidence="2">The sequence shown here is derived from an EMBL/GenBank/DDBJ whole genome shotgun (WGS) entry which is preliminary data.</text>
</comment>
<keyword evidence="1" id="KW-0812">Transmembrane</keyword>
<organism evidence="2 3">
    <name type="scientific">Candidatus Spechtbacteria bacterium SB0662_bin_43</name>
    <dbReference type="NCBI Taxonomy" id="2604897"/>
    <lineage>
        <taxon>Bacteria</taxon>
        <taxon>Candidatus Spechtiibacteriota</taxon>
    </lineage>
</organism>
<feature type="transmembrane region" description="Helical" evidence="1">
    <location>
        <begin position="12"/>
        <end position="32"/>
    </location>
</feature>
<dbReference type="AlphaFoldDB" id="A0A845DBJ6"/>
<dbReference type="Proteomes" id="UP000449092">
    <property type="component" value="Unassembled WGS sequence"/>
</dbReference>
<name>A0A845DBJ6_9BACT</name>
<feature type="transmembrane region" description="Helical" evidence="1">
    <location>
        <begin position="78"/>
        <end position="96"/>
    </location>
</feature>
<protein>
    <submittedName>
        <fullName evidence="2">Uncharacterized protein</fullName>
    </submittedName>
</protein>
<evidence type="ECO:0000313" key="2">
    <source>
        <dbReference type="EMBL" id="MYE38014.1"/>
    </source>
</evidence>
<sequence>MTKLFLQKDLIKIVFSLALAILLIVGVMMTVLSSARVMNALLGTYILGVEDCRFENRPPSKESIEICSIDYNEAKREIADNVALLIFALPLSYLAYDQFRRMIK</sequence>
<dbReference type="EMBL" id="VXOY01000007">
    <property type="protein sequence ID" value="MYE38014.1"/>
    <property type="molecule type" value="Genomic_DNA"/>
</dbReference>
<keyword evidence="1" id="KW-0472">Membrane</keyword>
<gene>
    <name evidence="2" type="ORF">F4X82_00640</name>
</gene>
<evidence type="ECO:0000313" key="3">
    <source>
        <dbReference type="Proteomes" id="UP000449092"/>
    </source>
</evidence>
<evidence type="ECO:0000256" key="1">
    <source>
        <dbReference type="SAM" id="Phobius"/>
    </source>
</evidence>
<accession>A0A845DBJ6</accession>
<reference evidence="2 3" key="1">
    <citation type="submission" date="2019-09" db="EMBL/GenBank/DDBJ databases">
        <title>Characterisation of the sponge microbiome using genome-centric metagenomics.</title>
        <authorList>
            <person name="Engelberts J.P."/>
            <person name="Robbins S.J."/>
            <person name="De Goeij J.M."/>
            <person name="Aranda M."/>
            <person name="Bell S.C."/>
            <person name="Webster N.S."/>
        </authorList>
    </citation>
    <scope>NUCLEOTIDE SEQUENCE [LARGE SCALE GENOMIC DNA]</scope>
    <source>
        <strain evidence="2">SB0662_bin_43</strain>
    </source>
</reference>
<proteinExistence type="predicted"/>